<name>A0A4Q2UGS4_9BACT</name>
<sequence>MKRSLYVFCLLGLITLLNACKNDDPAPVSPIVGRWELSRGLLSGFPASSNINGAAIDLYYFESLGSTIDIYADNTFNTNYKNVTVDDAPGTWEFSNNSLTLKYDTGDQDIYTYSKNKNIEELTLTTPVSYTLPVSSTATVQGQITTIYRK</sequence>
<reference evidence="2 3" key="1">
    <citation type="submission" date="2019-01" db="EMBL/GenBank/DDBJ databases">
        <title>Spirosoma flava sp. nov., a propanil-degrading bacterium isolated from herbicide-contaminated soil.</title>
        <authorList>
            <person name="Zhang L."/>
            <person name="Jiang J.-D."/>
        </authorList>
    </citation>
    <scope>NUCLEOTIDE SEQUENCE [LARGE SCALE GENOMIC DNA]</scope>
    <source>
        <strain evidence="2 3">TY50</strain>
    </source>
</reference>
<feature type="chain" id="PRO_5020682716" description="Lipocalin-like domain-containing protein" evidence="1">
    <location>
        <begin position="20"/>
        <end position="150"/>
    </location>
</feature>
<dbReference type="EMBL" id="SBLB01000005">
    <property type="protein sequence ID" value="RYC68573.1"/>
    <property type="molecule type" value="Genomic_DNA"/>
</dbReference>
<organism evidence="2 3">
    <name type="scientific">Spirosoma sordidisoli</name>
    <dbReference type="NCBI Taxonomy" id="2502893"/>
    <lineage>
        <taxon>Bacteria</taxon>
        <taxon>Pseudomonadati</taxon>
        <taxon>Bacteroidota</taxon>
        <taxon>Cytophagia</taxon>
        <taxon>Cytophagales</taxon>
        <taxon>Cytophagaceae</taxon>
        <taxon>Spirosoma</taxon>
    </lineage>
</organism>
<keyword evidence="3" id="KW-1185">Reference proteome</keyword>
<dbReference type="Proteomes" id="UP000290407">
    <property type="component" value="Unassembled WGS sequence"/>
</dbReference>
<evidence type="ECO:0000313" key="3">
    <source>
        <dbReference type="Proteomes" id="UP000290407"/>
    </source>
</evidence>
<evidence type="ECO:0000256" key="1">
    <source>
        <dbReference type="SAM" id="SignalP"/>
    </source>
</evidence>
<keyword evidence="1" id="KW-0732">Signal</keyword>
<dbReference type="AlphaFoldDB" id="A0A4Q2UGS4"/>
<comment type="caution">
    <text evidence="2">The sequence shown here is derived from an EMBL/GenBank/DDBJ whole genome shotgun (WGS) entry which is preliminary data.</text>
</comment>
<dbReference type="RefSeq" id="WP_129603377.1">
    <property type="nucleotide sequence ID" value="NZ_SBLB01000005.1"/>
</dbReference>
<proteinExistence type="predicted"/>
<gene>
    <name evidence="2" type="ORF">EQG79_19700</name>
</gene>
<feature type="signal peptide" evidence="1">
    <location>
        <begin position="1"/>
        <end position="19"/>
    </location>
</feature>
<evidence type="ECO:0000313" key="2">
    <source>
        <dbReference type="EMBL" id="RYC68573.1"/>
    </source>
</evidence>
<accession>A0A4Q2UGS4</accession>
<evidence type="ECO:0008006" key="4">
    <source>
        <dbReference type="Google" id="ProtNLM"/>
    </source>
</evidence>
<protein>
    <recommendedName>
        <fullName evidence="4">Lipocalin-like domain-containing protein</fullName>
    </recommendedName>
</protein>